<dbReference type="Gene3D" id="1.20.1250.20">
    <property type="entry name" value="MFS general substrate transporter like domains"/>
    <property type="match status" value="1"/>
</dbReference>
<evidence type="ECO:0000256" key="2">
    <source>
        <dbReference type="ARBA" id="ARBA00005982"/>
    </source>
</evidence>
<dbReference type="PROSITE" id="PS01023">
    <property type="entry name" value="PTR2_2"/>
    <property type="match status" value="1"/>
</dbReference>
<dbReference type="InterPro" id="IPR036259">
    <property type="entry name" value="MFS_trans_sf"/>
</dbReference>
<proteinExistence type="inferred from homology"/>
<keyword evidence="9" id="KW-1185">Reference proteome</keyword>
<dbReference type="GO" id="GO:0071916">
    <property type="term" value="F:dipeptide transmembrane transporter activity"/>
    <property type="evidence" value="ECO:0007669"/>
    <property type="project" value="UniProtKB-ARBA"/>
</dbReference>
<reference evidence="8 9" key="1">
    <citation type="journal article" date="2016" name="Sci. Rep.">
        <title>Draft genome sequencing and secretome analysis of fungal phytopathogen Ascochyta rabiei provides insight into the necrotrophic effector repertoire.</title>
        <authorList>
            <person name="Verma S."/>
            <person name="Gazara R.K."/>
            <person name="Nizam S."/>
            <person name="Parween S."/>
            <person name="Chattopadhyay D."/>
            <person name="Verma P.K."/>
        </authorList>
    </citation>
    <scope>NUCLEOTIDE SEQUENCE [LARGE SCALE GENOMIC DNA]</scope>
    <source>
        <strain evidence="8 9">ArDII</strain>
    </source>
</reference>
<accession>A0A163KNC7</accession>
<comment type="similarity">
    <text evidence="2 7">Belongs to the major facilitator superfamily. Proton-dependent oligopeptide transporter (POT/PTR) (TC 2.A.17) family.</text>
</comment>
<sequence length="611" mass="67564">MSSGAALDVVDAAIADFPGVAKGMKGEVTVEKQEPYGSASEELIGPNGEQYPSSEDWSTLRRVYGKVNWMIYVIGIVEMCERFAYYGTTAVFVNFIQQPLPTEGPFPSAGAAGTNGQAGALDMGQQASTGLVQFNQFFSYVMPMVGGWLADEYWGKFKTIYVAIGLATIGHILIIVAAIPQVIATPNGALAAFILGLLLFGSGVGFFKCCISPLVAEQYEHSHPRAYLRTEPSGERVIVDPGITISRVYMRYYLLINIGALTGQISMVYAEKYVGFWLSYLLPTILFVFCPLLMMGLSKHYVKKPPQGDVLVKSAKLYGFAMRGRWSLNPVRTWKNLSSPNLWDGAKPSSLATKPNWMTFDDAWVDEVRRGIKACQVFLWLPIFWLPYGQMTTNLVSQAATMELNGIPNDVVHNLNPFTLIIFIPIFDKFLYPQLARSGFNFTPLKKIQAGFVCAMLSMIVAALIQHFIYQESPCGKYASDCEDPPNLTVWAQTPAYLLIAFSEIFASITGLEYAYTKAPKNMRSLVTGVFWFTHAFSSAIAQAFVPLATDPLLVWLYVTIAILTLFGWLAFWWTFRALDKENDTLDKLPEGGFLSNSEALAAKTASAERA</sequence>
<keyword evidence="5" id="KW-1133">Transmembrane helix</keyword>
<comment type="subcellular location">
    <subcellularLocation>
        <location evidence="1 7">Membrane</location>
        <topology evidence="1 7">Multi-pass membrane protein</topology>
    </subcellularLocation>
</comment>
<dbReference type="GO" id="GO:0005886">
    <property type="term" value="C:plasma membrane"/>
    <property type="evidence" value="ECO:0007669"/>
    <property type="project" value="UniProtKB-ARBA"/>
</dbReference>
<evidence type="ECO:0000256" key="7">
    <source>
        <dbReference type="RuleBase" id="RU003755"/>
    </source>
</evidence>
<evidence type="ECO:0000313" key="9">
    <source>
        <dbReference type="Proteomes" id="UP000076837"/>
    </source>
</evidence>
<dbReference type="OrthoDB" id="8904098at2759"/>
<name>A0A163KNC7_DIDRA</name>
<dbReference type="SUPFAM" id="SSF103473">
    <property type="entry name" value="MFS general substrate transporter"/>
    <property type="match status" value="1"/>
</dbReference>
<evidence type="ECO:0000256" key="4">
    <source>
        <dbReference type="ARBA" id="ARBA00022692"/>
    </source>
</evidence>
<dbReference type="Proteomes" id="UP000076837">
    <property type="component" value="Unassembled WGS sequence"/>
</dbReference>
<organism evidence="8 9">
    <name type="scientific">Didymella rabiei</name>
    <name type="common">Chickpea ascochyta blight fungus</name>
    <name type="synonym">Mycosphaerella rabiei</name>
    <dbReference type="NCBI Taxonomy" id="5454"/>
    <lineage>
        <taxon>Eukaryota</taxon>
        <taxon>Fungi</taxon>
        <taxon>Dikarya</taxon>
        <taxon>Ascomycota</taxon>
        <taxon>Pezizomycotina</taxon>
        <taxon>Dothideomycetes</taxon>
        <taxon>Pleosporomycetidae</taxon>
        <taxon>Pleosporales</taxon>
        <taxon>Pleosporineae</taxon>
        <taxon>Didymellaceae</taxon>
        <taxon>Ascochyta</taxon>
    </lineage>
</organism>
<evidence type="ECO:0000313" key="8">
    <source>
        <dbReference type="EMBL" id="KZM27123.1"/>
    </source>
</evidence>
<evidence type="ECO:0000256" key="6">
    <source>
        <dbReference type="ARBA" id="ARBA00023136"/>
    </source>
</evidence>
<gene>
    <name evidence="8" type="ORF">ST47_g1737</name>
</gene>
<evidence type="ECO:0000256" key="3">
    <source>
        <dbReference type="ARBA" id="ARBA00022448"/>
    </source>
</evidence>
<keyword evidence="4 7" id="KW-0812">Transmembrane</keyword>
<dbReference type="InterPro" id="IPR018456">
    <property type="entry name" value="PTR2_symporter_CS"/>
</dbReference>
<dbReference type="Pfam" id="PF00854">
    <property type="entry name" value="PTR2"/>
    <property type="match status" value="1"/>
</dbReference>
<dbReference type="InterPro" id="IPR000109">
    <property type="entry name" value="POT_fam"/>
</dbReference>
<protein>
    <submittedName>
        <fullName evidence="8">Transporter</fullName>
    </submittedName>
</protein>
<keyword evidence="3 7" id="KW-0813">Transport</keyword>
<dbReference type="AlphaFoldDB" id="A0A163KNC7"/>
<keyword evidence="6" id="KW-0472">Membrane</keyword>
<comment type="caution">
    <text evidence="8">The sequence shown here is derived from an EMBL/GenBank/DDBJ whole genome shotgun (WGS) entry which is preliminary data.</text>
</comment>
<evidence type="ECO:0000256" key="5">
    <source>
        <dbReference type="ARBA" id="ARBA00022989"/>
    </source>
</evidence>
<dbReference type="PANTHER" id="PTHR11654">
    <property type="entry name" value="OLIGOPEPTIDE TRANSPORTER-RELATED"/>
    <property type="match status" value="1"/>
</dbReference>
<dbReference type="EMBL" id="JYNV01000078">
    <property type="protein sequence ID" value="KZM27123.1"/>
    <property type="molecule type" value="Genomic_DNA"/>
</dbReference>
<evidence type="ECO:0000256" key="1">
    <source>
        <dbReference type="ARBA" id="ARBA00004141"/>
    </source>
</evidence>
<dbReference type="FunFam" id="1.20.1250.20:FF:000085">
    <property type="entry name" value="MFS peptide transporter Ptr2"/>
    <property type="match status" value="1"/>
</dbReference>